<evidence type="ECO:0008006" key="3">
    <source>
        <dbReference type="Google" id="ProtNLM"/>
    </source>
</evidence>
<accession>A0ABW4ZS33</accession>
<dbReference type="Proteomes" id="UP001597343">
    <property type="component" value="Unassembled WGS sequence"/>
</dbReference>
<proteinExistence type="predicted"/>
<dbReference type="RefSeq" id="WP_386043218.1">
    <property type="nucleotide sequence ID" value="NZ_JBHUIO010000002.1"/>
</dbReference>
<evidence type="ECO:0000313" key="1">
    <source>
        <dbReference type="EMBL" id="MFD2168475.1"/>
    </source>
</evidence>
<sequence>MGNKKLDSLRVACNKLIKSVGEWIQLNQQDEDIEKANSYIEKLISFRNSVQNTKPIVEIPPGIRAIKELGLASHALYSDVEAGRTSELGVASVPVIDSSQEEDQGPLWSTEVLIDRLKPKGNGLKWWASAAMGLRESTSSMGPLSAVNTKLLLSLGSGSIPIALKPPSEKQPQGEYIVLNPTAPVVFDRNEDLYGLRSDSKGNPEHAVSYDAFITRLQTVETAGNPKDKDRIIAAAMLEMIKEPTVDPKGIKAEDLGTLRELLTCWMVAEPARHRSMTLISVLTLEKIRAGALTFQNALKDDGEFAMVGKGTAADGRRSELREEEVLRGEYKGDPAKESKVARKQISMLMGANPDRPDATLLRILREYGGV</sequence>
<evidence type="ECO:0000313" key="2">
    <source>
        <dbReference type="Proteomes" id="UP001597343"/>
    </source>
</evidence>
<dbReference type="EMBL" id="JBHUIO010000002">
    <property type="protein sequence ID" value="MFD2168475.1"/>
    <property type="molecule type" value="Genomic_DNA"/>
</dbReference>
<protein>
    <recommendedName>
        <fullName evidence="3">Phage portal protein</fullName>
    </recommendedName>
</protein>
<name>A0ABW4ZS33_9BACL</name>
<keyword evidence="2" id="KW-1185">Reference proteome</keyword>
<reference evidence="2" key="1">
    <citation type="journal article" date="2019" name="Int. J. Syst. Evol. Microbiol.">
        <title>The Global Catalogue of Microorganisms (GCM) 10K type strain sequencing project: providing services to taxonomists for standard genome sequencing and annotation.</title>
        <authorList>
            <consortium name="The Broad Institute Genomics Platform"/>
            <consortium name="The Broad Institute Genome Sequencing Center for Infectious Disease"/>
            <person name="Wu L."/>
            <person name="Ma J."/>
        </authorList>
    </citation>
    <scope>NUCLEOTIDE SEQUENCE [LARGE SCALE GENOMIC DNA]</scope>
    <source>
        <strain evidence="2">CGMCC 1.13574</strain>
    </source>
</reference>
<gene>
    <name evidence="1" type="ORF">ACFSOY_00385</name>
</gene>
<organism evidence="1 2">
    <name type="scientific">Tumebacillus lipolyticus</name>
    <dbReference type="NCBI Taxonomy" id="1280370"/>
    <lineage>
        <taxon>Bacteria</taxon>
        <taxon>Bacillati</taxon>
        <taxon>Bacillota</taxon>
        <taxon>Bacilli</taxon>
        <taxon>Bacillales</taxon>
        <taxon>Alicyclobacillaceae</taxon>
        <taxon>Tumebacillus</taxon>
    </lineage>
</organism>
<comment type="caution">
    <text evidence="1">The sequence shown here is derived from an EMBL/GenBank/DDBJ whole genome shotgun (WGS) entry which is preliminary data.</text>
</comment>